<dbReference type="InterPro" id="IPR036959">
    <property type="entry name" value="Peptidase_C12_UCH_sf"/>
</dbReference>
<dbReference type="STRING" id="133383.A0A1R0GX02"/>
<dbReference type="Pfam" id="PF01088">
    <property type="entry name" value="Peptidase_C12"/>
    <property type="match status" value="1"/>
</dbReference>
<dbReference type="InterPro" id="IPR001578">
    <property type="entry name" value="Peptidase_C12_UCH"/>
</dbReference>
<dbReference type="EMBL" id="LSSL01002474">
    <property type="protein sequence ID" value="OLY81419.1"/>
    <property type="molecule type" value="Genomic_DNA"/>
</dbReference>
<dbReference type="GO" id="GO:0006511">
    <property type="term" value="P:ubiquitin-dependent protein catabolic process"/>
    <property type="evidence" value="ECO:0007669"/>
    <property type="project" value="UniProtKB-UniRule"/>
</dbReference>
<evidence type="ECO:0000313" key="11">
    <source>
        <dbReference type="EMBL" id="OLY81419.1"/>
    </source>
</evidence>
<feature type="site" description="Transition state stabilizer" evidence="8">
    <location>
        <position position="72"/>
    </location>
</feature>
<dbReference type="AlphaFoldDB" id="A0A1R0GX02"/>
<dbReference type="EC" id="3.4.19.12" evidence="3 8"/>
<name>A0A1R0GX02_9FUNG</name>
<feature type="active site" description="Proton donor" evidence="8">
    <location>
        <position position="152"/>
    </location>
</feature>
<dbReference type="InterPro" id="IPR057254">
    <property type="entry name" value="UCH_AS"/>
</dbReference>
<dbReference type="GO" id="GO:0016579">
    <property type="term" value="P:protein deubiquitination"/>
    <property type="evidence" value="ECO:0007669"/>
    <property type="project" value="TreeGrafter"/>
</dbReference>
<feature type="active site" description="Nucleophile" evidence="8">
    <location>
        <position position="78"/>
    </location>
</feature>
<keyword evidence="7 8" id="KW-0788">Thiol protease</keyword>
<comment type="similarity">
    <text evidence="2 8">Belongs to the peptidase C12 family.</text>
</comment>
<gene>
    <name evidence="11" type="ORF">AYI68_g4477</name>
    <name evidence="10" type="ORF">AYI68_g7559</name>
</gene>
<organism evidence="11 12">
    <name type="scientific">Smittium mucronatum</name>
    <dbReference type="NCBI Taxonomy" id="133383"/>
    <lineage>
        <taxon>Eukaryota</taxon>
        <taxon>Fungi</taxon>
        <taxon>Fungi incertae sedis</taxon>
        <taxon>Zoopagomycota</taxon>
        <taxon>Kickxellomycotina</taxon>
        <taxon>Harpellomycetes</taxon>
        <taxon>Harpellales</taxon>
        <taxon>Legeriomycetaceae</taxon>
        <taxon>Smittium</taxon>
    </lineage>
</organism>
<feature type="domain" description="UCH catalytic" evidence="9">
    <location>
        <begin position="19"/>
        <end position="221"/>
    </location>
</feature>
<dbReference type="Gene3D" id="3.40.532.10">
    <property type="entry name" value="Peptidase C12, ubiquitin carboxyl-terminal hydrolase"/>
    <property type="match status" value="1"/>
</dbReference>
<evidence type="ECO:0000256" key="5">
    <source>
        <dbReference type="ARBA" id="ARBA00022786"/>
    </source>
</evidence>
<keyword evidence="6 8" id="KW-0378">Hydrolase</keyword>
<evidence type="ECO:0000256" key="7">
    <source>
        <dbReference type="ARBA" id="ARBA00022807"/>
    </source>
</evidence>
<evidence type="ECO:0000256" key="8">
    <source>
        <dbReference type="PROSITE-ProRule" id="PRU01393"/>
    </source>
</evidence>
<evidence type="ECO:0000313" key="12">
    <source>
        <dbReference type="Proteomes" id="UP000187455"/>
    </source>
</evidence>
<evidence type="ECO:0000256" key="4">
    <source>
        <dbReference type="ARBA" id="ARBA00022670"/>
    </source>
</evidence>
<keyword evidence="5 8" id="KW-0833">Ubl conjugation pathway</keyword>
<proteinExistence type="inferred from homology"/>
<evidence type="ECO:0000259" key="9">
    <source>
        <dbReference type="PROSITE" id="PS52048"/>
    </source>
</evidence>
<comment type="catalytic activity">
    <reaction evidence="1 8">
        <text>Thiol-dependent hydrolysis of ester, thioester, amide, peptide and isopeptide bonds formed by the C-terminal Gly of ubiquitin (a 76-residue protein attached to proteins as an intracellular targeting signal).</text>
        <dbReference type="EC" id="3.4.19.12"/>
    </reaction>
</comment>
<dbReference type="Proteomes" id="UP000187455">
    <property type="component" value="Unassembled WGS sequence"/>
</dbReference>
<dbReference type="GO" id="GO:0004843">
    <property type="term" value="F:cysteine-type deubiquitinase activity"/>
    <property type="evidence" value="ECO:0007669"/>
    <property type="project" value="UniProtKB-UniRule"/>
</dbReference>
<dbReference type="PROSITE" id="PS00140">
    <property type="entry name" value="UCH_1"/>
    <property type="match status" value="1"/>
</dbReference>
<feature type="site" description="Important for enzyme activity" evidence="8">
    <location>
        <position position="168"/>
    </location>
</feature>
<evidence type="ECO:0000256" key="2">
    <source>
        <dbReference type="ARBA" id="ARBA00009326"/>
    </source>
</evidence>
<dbReference type="PROSITE" id="PS52048">
    <property type="entry name" value="UCH_DOMAIN"/>
    <property type="match status" value="1"/>
</dbReference>
<comment type="caution">
    <text evidence="11">The sequence shown here is derived from an EMBL/GenBank/DDBJ whole genome shotgun (WGS) entry which is preliminary data.</text>
</comment>
<reference evidence="11 12" key="1">
    <citation type="journal article" date="2016" name="Mol. Biol. Evol.">
        <title>Genome-Wide Survey of Gut Fungi (Harpellales) Reveals the First Horizontally Transferred Ubiquitin Gene from a Mosquito Host.</title>
        <authorList>
            <person name="Wang Y."/>
            <person name="White M.M."/>
            <person name="Kvist S."/>
            <person name="Moncalvo J.M."/>
        </authorList>
    </citation>
    <scope>NUCLEOTIDE SEQUENCE [LARGE SCALE GENOMIC DNA]</scope>
    <source>
        <strain evidence="11 12">ALG-7-W6</strain>
    </source>
</reference>
<reference evidence="11" key="2">
    <citation type="submission" date="2017-01" db="EMBL/GenBank/DDBJ databases">
        <authorList>
            <person name="Mah S.A."/>
            <person name="Swanson W.J."/>
            <person name="Moy G.W."/>
            <person name="Vacquier V.D."/>
        </authorList>
    </citation>
    <scope>NUCLEOTIDE SEQUENCE</scope>
    <source>
        <strain evidence="11">ALG-7-W6</strain>
    </source>
</reference>
<dbReference type="PANTHER" id="PTHR10589:SF17">
    <property type="entry name" value="UBIQUITIN CARBOXYL-TERMINAL HYDROLASE"/>
    <property type="match status" value="1"/>
</dbReference>
<keyword evidence="12" id="KW-1185">Reference proteome</keyword>
<evidence type="ECO:0000256" key="3">
    <source>
        <dbReference type="ARBA" id="ARBA00012759"/>
    </source>
</evidence>
<keyword evidence="4 8" id="KW-0645">Protease</keyword>
<sequence length="222" mass="24550">MNVEVRSKKFKRMAASKVYWAPLESNPESMNTTGPSQKLVPHPLVAYRKEIYEKSNTNLMKLQTRKPYLIKQTIGNACGTIAMIHSLANNMNNIQLEDGVYKAFMDKTKDMTPKERCGFLESNVEFSEIHSSTAASGQSEQIAAEDDSVDLHFVAFTVDEDGNLVELDGSLGDKNGSDGGMIVHKRLDEGESLISASAGVIKRYMELDPSNPRFSILSLSPL</sequence>
<dbReference type="OrthoDB" id="427186at2759"/>
<protein>
    <recommendedName>
        <fullName evidence="3 8">ubiquitinyl hydrolase 1</fullName>
        <ecNumber evidence="3 8">3.4.19.12</ecNumber>
    </recommendedName>
</protein>
<dbReference type="PANTHER" id="PTHR10589">
    <property type="entry name" value="UBIQUITIN CARBOXYL-TERMINAL HYDROLASE"/>
    <property type="match status" value="1"/>
</dbReference>
<evidence type="ECO:0000313" key="10">
    <source>
        <dbReference type="EMBL" id="OLY78393.1"/>
    </source>
</evidence>
<evidence type="ECO:0000256" key="6">
    <source>
        <dbReference type="ARBA" id="ARBA00022801"/>
    </source>
</evidence>
<accession>A0A1R0GX02</accession>
<dbReference type="SUPFAM" id="SSF54001">
    <property type="entry name" value="Cysteine proteinases"/>
    <property type="match status" value="1"/>
</dbReference>
<dbReference type="EMBL" id="LSSL01006549">
    <property type="protein sequence ID" value="OLY78393.1"/>
    <property type="molecule type" value="Genomic_DNA"/>
</dbReference>
<dbReference type="InterPro" id="IPR038765">
    <property type="entry name" value="Papain-like_cys_pep_sf"/>
</dbReference>
<evidence type="ECO:0000256" key="1">
    <source>
        <dbReference type="ARBA" id="ARBA00000707"/>
    </source>
</evidence>
<dbReference type="GO" id="GO:0005737">
    <property type="term" value="C:cytoplasm"/>
    <property type="evidence" value="ECO:0007669"/>
    <property type="project" value="TreeGrafter"/>
</dbReference>